<proteinExistence type="predicted"/>
<keyword evidence="2" id="KW-1185">Reference proteome</keyword>
<evidence type="ECO:0000313" key="1">
    <source>
        <dbReference type="EMBL" id="CAB4305596.1"/>
    </source>
</evidence>
<name>A0A6J5WUX7_PRUAR</name>
<dbReference type="AlphaFoldDB" id="A0A6J5WUX7"/>
<dbReference type="OrthoDB" id="1698664at2759"/>
<gene>
    <name evidence="1" type="ORF">ORAREDHAP_LOCUS23632</name>
</gene>
<dbReference type="Proteomes" id="UP000507245">
    <property type="component" value="Unassembled WGS sequence"/>
</dbReference>
<sequence length="77" mass="8587">MNSWTQQKGYPVISVKVKDQNLEFDQAQFYSSGSQGDGQWIVPITLCCGSYDISYKLAKIAGDAVPEQLNFGEVDFM</sequence>
<evidence type="ECO:0000313" key="2">
    <source>
        <dbReference type="Proteomes" id="UP000507245"/>
    </source>
</evidence>
<accession>A0A6J5WUX7</accession>
<dbReference type="EMBL" id="CAEKKB010000003">
    <property type="protein sequence ID" value="CAB4305596.1"/>
    <property type="molecule type" value="Genomic_DNA"/>
</dbReference>
<protein>
    <submittedName>
        <fullName evidence="1">Uncharacterized protein</fullName>
    </submittedName>
</protein>
<dbReference type="Gene3D" id="2.60.40.1910">
    <property type="match status" value="1"/>
</dbReference>
<reference evidence="2" key="1">
    <citation type="journal article" date="2020" name="Genome Biol.">
        <title>Gamete binning: chromosome-level and haplotype-resolved genome assembly enabled by high-throughput single-cell sequencing of gamete genomes.</title>
        <authorList>
            <person name="Campoy J.A."/>
            <person name="Sun H."/>
            <person name="Goel M."/>
            <person name="Jiao W.-B."/>
            <person name="Folz-Donahue K."/>
            <person name="Wang N."/>
            <person name="Rubio M."/>
            <person name="Liu C."/>
            <person name="Kukat C."/>
            <person name="Ruiz D."/>
            <person name="Huettel B."/>
            <person name="Schneeberger K."/>
        </authorList>
    </citation>
    <scope>NUCLEOTIDE SEQUENCE [LARGE SCALE GENOMIC DNA]</scope>
    <source>
        <strain evidence="2">cv. Rojo Pasion</strain>
    </source>
</reference>
<organism evidence="1 2">
    <name type="scientific">Prunus armeniaca</name>
    <name type="common">Apricot</name>
    <name type="synonym">Armeniaca vulgaris</name>
    <dbReference type="NCBI Taxonomy" id="36596"/>
    <lineage>
        <taxon>Eukaryota</taxon>
        <taxon>Viridiplantae</taxon>
        <taxon>Streptophyta</taxon>
        <taxon>Embryophyta</taxon>
        <taxon>Tracheophyta</taxon>
        <taxon>Spermatophyta</taxon>
        <taxon>Magnoliopsida</taxon>
        <taxon>eudicotyledons</taxon>
        <taxon>Gunneridae</taxon>
        <taxon>Pentapetalae</taxon>
        <taxon>rosids</taxon>
        <taxon>fabids</taxon>
        <taxon>Rosales</taxon>
        <taxon>Rosaceae</taxon>
        <taxon>Amygdaloideae</taxon>
        <taxon>Amygdaleae</taxon>
        <taxon>Prunus</taxon>
    </lineage>
</organism>